<dbReference type="EMBL" id="KN549288">
    <property type="protein sequence ID" value="KHJ98651.1"/>
    <property type="molecule type" value="Genomic_DNA"/>
</dbReference>
<dbReference type="Proteomes" id="UP000053660">
    <property type="component" value="Unassembled WGS sequence"/>
</dbReference>
<evidence type="ECO:0000313" key="7">
    <source>
        <dbReference type="EMBL" id="KHJ98651.1"/>
    </source>
</evidence>
<keyword evidence="1" id="KW-0479">Metal-binding</keyword>
<feature type="domain" description="HIT-type" evidence="6">
    <location>
        <begin position="152"/>
        <end position="184"/>
    </location>
</feature>
<evidence type="ECO:0000259" key="6">
    <source>
        <dbReference type="PROSITE" id="PS51083"/>
    </source>
</evidence>
<dbReference type="SUPFAM" id="SSF144232">
    <property type="entry name" value="HIT/MYND zinc finger-like"/>
    <property type="match status" value="1"/>
</dbReference>
<evidence type="ECO:0000256" key="5">
    <source>
        <dbReference type="SAM" id="MobiDB-lite"/>
    </source>
</evidence>
<dbReference type="InterPro" id="IPR039723">
    <property type="entry name" value="Vps71/ZNHIT1"/>
</dbReference>
<dbReference type="GO" id="GO:0006338">
    <property type="term" value="P:chromatin remodeling"/>
    <property type="evidence" value="ECO:0007669"/>
    <property type="project" value="InterPro"/>
</dbReference>
<dbReference type="CDD" id="cd21437">
    <property type="entry name" value="zf-HIT_ZNHIT1_like"/>
    <property type="match status" value="1"/>
</dbReference>
<name>A0A0B1TRG1_OESDE</name>
<dbReference type="PANTHER" id="PTHR13093">
    <property type="entry name" value="ZINC FINGER HIT DOMAIN CONTAINING PROTEIN 1"/>
    <property type="match status" value="1"/>
</dbReference>
<dbReference type="Pfam" id="PF04438">
    <property type="entry name" value="zf-HIT"/>
    <property type="match status" value="1"/>
</dbReference>
<feature type="region of interest" description="Disordered" evidence="5">
    <location>
        <begin position="76"/>
        <end position="105"/>
    </location>
</feature>
<protein>
    <submittedName>
        <fullName evidence="7">HIT zinc finger</fullName>
    </submittedName>
</protein>
<proteinExistence type="predicted"/>
<dbReference type="GO" id="GO:0008270">
    <property type="term" value="F:zinc ion binding"/>
    <property type="evidence" value="ECO:0007669"/>
    <property type="project" value="UniProtKB-UniRule"/>
</dbReference>
<evidence type="ECO:0000256" key="1">
    <source>
        <dbReference type="ARBA" id="ARBA00022723"/>
    </source>
</evidence>
<dbReference type="GO" id="GO:0005634">
    <property type="term" value="C:nucleus"/>
    <property type="evidence" value="ECO:0007669"/>
    <property type="project" value="UniProtKB-ARBA"/>
</dbReference>
<keyword evidence="3" id="KW-0862">Zinc</keyword>
<evidence type="ECO:0000256" key="3">
    <source>
        <dbReference type="ARBA" id="ARBA00022833"/>
    </source>
</evidence>
<feature type="compositionally biased region" description="Basic residues" evidence="5">
    <location>
        <begin position="82"/>
        <end position="91"/>
    </location>
</feature>
<reference evidence="7 8" key="1">
    <citation type="submission" date="2014-03" db="EMBL/GenBank/DDBJ databases">
        <title>Draft genome of the hookworm Oesophagostomum dentatum.</title>
        <authorList>
            <person name="Mitreva M."/>
        </authorList>
    </citation>
    <scope>NUCLEOTIDE SEQUENCE [LARGE SCALE GENOMIC DNA]</scope>
    <source>
        <strain evidence="7 8">OD-Hann</strain>
    </source>
</reference>
<evidence type="ECO:0000313" key="8">
    <source>
        <dbReference type="Proteomes" id="UP000053660"/>
    </source>
</evidence>
<evidence type="ECO:0000256" key="4">
    <source>
        <dbReference type="PROSITE-ProRule" id="PRU00453"/>
    </source>
</evidence>
<accession>A0A0B1TRG1</accession>
<sequence length="189" mass="21272">MRLQHPLSDHVPSAGGANDEATAFSEICGKGSCPGTRWGGTIFAYQPKLASLEQDNAHEDPHANIVWRKDLPNFEDEMIGGPKKKGSRKRPSSATPGSNPAKRRRKFRARRFRNFISALDEANQKYRKNKRLFRAFFKATAPAPKVKGRKFCAPCGDVGIYSCIRCGTPYCSIACRDIHMDTRCQRWVR</sequence>
<keyword evidence="8" id="KW-1185">Reference proteome</keyword>
<dbReference type="InterPro" id="IPR007529">
    <property type="entry name" value="Znf_HIT"/>
</dbReference>
<gene>
    <name evidence="7" type="ORF">OESDEN_01372</name>
</gene>
<dbReference type="AlphaFoldDB" id="A0A0B1TRG1"/>
<dbReference type="OrthoDB" id="74807at2759"/>
<keyword evidence="2 4" id="KW-0863">Zinc-finger</keyword>
<dbReference type="PROSITE" id="PS51083">
    <property type="entry name" value="ZF_HIT"/>
    <property type="match status" value="1"/>
</dbReference>
<organism evidence="7 8">
    <name type="scientific">Oesophagostomum dentatum</name>
    <name type="common">Nodular worm</name>
    <dbReference type="NCBI Taxonomy" id="61180"/>
    <lineage>
        <taxon>Eukaryota</taxon>
        <taxon>Metazoa</taxon>
        <taxon>Ecdysozoa</taxon>
        <taxon>Nematoda</taxon>
        <taxon>Chromadorea</taxon>
        <taxon>Rhabditida</taxon>
        <taxon>Rhabditina</taxon>
        <taxon>Rhabditomorpha</taxon>
        <taxon>Strongyloidea</taxon>
        <taxon>Strongylidae</taxon>
        <taxon>Oesophagostomum</taxon>
    </lineage>
</organism>
<evidence type="ECO:0000256" key="2">
    <source>
        <dbReference type="ARBA" id="ARBA00022771"/>
    </source>
</evidence>